<protein>
    <submittedName>
        <fullName evidence="1">Uncharacterized protein</fullName>
    </submittedName>
</protein>
<dbReference type="EMBL" id="JAFBBU010000001">
    <property type="protein sequence ID" value="MBM7473129.1"/>
    <property type="molecule type" value="Genomic_DNA"/>
</dbReference>
<sequence length="435" mass="44263">MSDIDSDDVVFEAELVEDDAVREIAKAIGARHSIARKYVMRLRRRNPEATPAEIIRILERHYTTSISTAGAVIAAGAIAANIDISLIPLGGAAASGAKAAGQHAAKQAGKQVAKSAAKEAAKAAAKGMALGVATTGAQRVVALIPAGDQQLQFEITAVFALAIADIHGMNLDHDQAFTLVYGLSNERVGQEQIAIMAADVATVSTDNTVSLSKSIADGREDWSHWANTLADTLPAGAAQSLVRTIQTGQLDTVRAGLSGKQQAAVEYGVGAVVGGVARFVFGRDVVAASRAAFTPAPDVFPAHLIVPEKEVLEDDVDSEPNRAIAALEEAAKSTGTWITGTATSIGGGVANTAVAASTGVATAAGTVGRSFQSIDIDGDGIPDEPRALTAVKGAGSAIAGAAGSVGGGVAGLFKSKKKPANTMELTEQNDSSGEH</sequence>
<accession>A0ABS2L7T5</accession>
<organism evidence="1 2">
    <name type="scientific">Subtercola frigoramans</name>
    <dbReference type="NCBI Taxonomy" id="120298"/>
    <lineage>
        <taxon>Bacteria</taxon>
        <taxon>Bacillati</taxon>
        <taxon>Actinomycetota</taxon>
        <taxon>Actinomycetes</taxon>
        <taxon>Micrococcales</taxon>
        <taxon>Microbacteriaceae</taxon>
        <taxon>Subtercola</taxon>
    </lineage>
</organism>
<dbReference type="Proteomes" id="UP000776164">
    <property type="component" value="Unassembled WGS sequence"/>
</dbReference>
<keyword evidence="2" id="KW-1185">Reference proteome</keyword>
<proteinExistence type="predicted"/>
<comment type="caution">
    <text evidence="1">The sequence shown here is derived from an EMBL/GenBank/DDBJ whole genome shotgun (WGS) entry which is preliminary data.</text>
</comment>
<dbReference type="RefSeq" id="WP_205110348.1">
    <property type="nucleotide sequence ID" value="NZ_BAAAHT010000010.1"/>
</dbReference>
<evidence type="ECO:0000313" key="2">
    <source>
        <dbReference type="Proteomes" id="UP000776164"/>
    </source>
</evidence>
<evidence type="ECO:0000313" key="1">
    <source>
        <dbReference type="EMBL" id="MBM7473129.1"/>
    </source>
</evidence>
<name>A0ABS2L7T5_9MICO</name>
<gene>
    <name evidence="1" type="ORF">JOE66_002763</name>
</gene>
<reference evidence="1 2" key="1">
    <citation type="submission" date="2021-01" db="EMBL/GenBank/DDBJ databases">
        <title>Sequencing the genomes of 1000 actinobacteria strains.</title>
        <authorList>
            <person name="Klenk H.-P."/>
        </authorList>
    </citation>
    <scope>NUCLEOTIDE SEQUENCE [LARGE SCALE GENOMIC DNA]</scope>
    <source>
        <strain evidence="1 2">DSM 13057</strain>
    </source>
</reference>